<dbReference type="Gene3D" id="1.10.150.20">
    <property type="entry name" value="5' to 3' exonuclease, C-terminal subdomain"/>
    <property type="match status" value="1"/>
</dbReference>
<dbReference type="InterPro" id="IPR003583">
    <property type="entry name" value="Hlx-hairpin-Hlx_DNA-bd_motif"/>
</dbReference>
<dbReference type="Proteomes" id="UP001597391">
    <property type="component" value="Unassembled WGS sequence"/>
</dbReference>
<comment type="caution">
    <text evidence="8">The sequence shown here is derived from an EMBL/GenBank/DDBJ whole genome shotgun (WGS) entry which is preliminary data.</text>
</comment>
<comment type="function">
    <text evidence="6">The RuvA-RuvB-RuvC complex processes Holliday junction (HJ) DNA during genetic recombination and DNA repair, while the RuvA-RuvB complex plays an important role in the rescue of blocked DNA replication forks via replication fork reversal (RFR). RuvA specifically binds to HJ cruciform DNA, conferring on it an open structure. The RuvB hexamer acts as an ATP-dependent pump, pulling dsDNA into and through the RuvAB complex. HJ branch migration allows RuvC to scan DNA until it finds its consensus sequence, where it cleaves and resolves the cruciform DNA.</text>
</comment>
<reference evidence="9" key="1">
    <citation type="journal article" date="2019" name="Int. J. Syst. Evol. Microbiol.">
        <title>The Global Catalogue of Microorganisms (GCM) 10K type strain sequencing project: providing services to taxonomists for standard genome sequencing and annotation.</title>
        <authorList>
            <consortium name="The Broad Institute Genomics Platform"/>
            <consortium name="The Broad Institute Genome Sequencing Center for Infectious Disease"/>
            <person name="Wu L."/>
            <person name="Ma J."/>
        </authorList>
    </citation>
    <scope>NUCLEOTIDE SEQUENCE [LARGE SCALE GENOMIC DNA]</scope>
    <source>
        <strain evidence="9">KCTC 33576</strain>
    </source>
</reference>
<dbReference type="SUPFAM" id="SSF47781">
    <property type="entry name" value="RuvA domain 2-like"/>
    <property type="match status" value="1"/>
</dbReference>
<dbReference type="RefSeq" id="WP_377464891.1">
    <property type="nucleotide sequence ID" value="NZ_JBHUOP010000001.1"/>
</dbReference>
<feature type="domain" description="Helix-hairpin-helix DNA-binding motif class 1" evidence="7">
    <location>
        <begin position="107"/>
        <end position="126"/>
    </location>
</feature>
<dbReference type="HAMAP" id="MF_00031">
    <property type="entry name" value="DNA_HJ_migration_RuvA"/>
    <property type="match status" value="1"/>
</dbReference>
<dbReference type="Pfam" id="PF01330">
    <property type="entry name" value="RuvA_N"/>
    <property type="match status" value="1"/>
</dbReference>
<comment type="subunit">
    <text evidence="6">Homotetramer. Forms an RuvA(8)-RuvB(12)-Holliday junction (HJ) complex. HJ DNA is sandwiched between 2 RuvA tetramers; dsDNA enters through RuvA and exits via RuvB. An RuvB hexamer assembles on each DNA strand where it exits the tetramer. Each RuvB hexamer is contacted by two RuvA subunits (via domain III) on 2 adjacent RuvB subunits; this complex drives branch migration. In the full resolvosome a probable DNA-RuvA(4)-RuvB(12)-RuvC(2) complex forms which resolves the HJ.</text>
</comment>
<sequence length="206" mass="21413">MIASLTGTVATVRLNSAVLDVNGVGYLVHATPNTLMSLRTGEKATLATQMVVREDSMTLYGFKDADEREVFEIVTTVSGVGPRLALAMLAAHSADTIRSAVNSQDVNVLTRVPGIGPKVAQRILLELQGKMHAPVTIADVGGPAPEAVTDERAQVIEALVSLGWSVKAAEDAVAVVLKDRGETVVVATAVPATLRGALKVLGGQHG</sequence>
<organism evidence="8 9">
    <name type="scientific">Populibacterium corticicola</name>
    <dbReference type="NCBI Taxonomy" id="1812826"/>
    <lineage>
        <taxon>Bacteria</taxon>
        <taxon>Bacillati</taxon>
        <taxon>Actinomycetota</taxon>
        <taxon>Actinomycetes</taxon>
        <taxon>Micrococcales</taxon>
        <taxon>Jonesiaceae</taxon>
        <taxon>Populibacterium</taxon>
    </lineage>
</organism>
<dbReference type="SUPFAM" id="SSF46929">
    <property type="entry name" value="DNA helicase RuvA subunit, C-terminal domain"/>
    <property type="match status" value="1"/>
</dbReference>
<dbReference type="Gene3D" id="1.10.8.10">
    <property type="entry name" value="DNA helicase RuvA subunit, C-terminal domain"/>
    <property type="match status" value="1"/>
</dbReference>
<comment type="similarity">
    <text evidence="6">Belongs to the RuvA family.</text>
</comment>
<evidence type="ECO:0000256" key="1">
    <source>
        <dbReference type="ARBA" id="ARBA00022490"/>
    </source>
</evidence>
<dbReference type="NCBIfam" id="TIGR00084">
    <property type="entry name" value="ruvA"/>
    <property type="match status" value="1"/>
</dbReference>
<proteinExistence type="inferred from homology"/>
<comment type="domain">
    <text evidence="6">Has three domains with a flexible linker between the domains II and III and assumes an 'L' shape. Domain III is highly mobile and contacts RuvB.</text>
</comment>
<evidence type="ECO:0000256" key="5">
    <source>
        <dbReference type="ARBA" id="ARBA00023204"/>
    </source>
</evidence>
<evidence type="ECO:0000313" key="8">
    <source>
        <dbReference type="EMBL" id="MFD2839418.1"/>
    </source>
</evidence>
<dbReference type="SMART" id="SM00278">
    <property type="entry name" value="HhH1"/>
    <property type="match status" value="2"/>
</dbReference>
<gene>
    <name evidence="6 8" type="primary">ruvA</name>
    <name evidence="8" type="ORF">ACFSYH_02410</name>
</gene>
<dbReference type="SUPFAM" id="SSF50249">
    <property type="entry name" value="Nucleic acid-binding proteins"/>
    <property type="match status" value="1"/>
</dbReference>
<evidence type="ECO:0000259" key="7">
    <source>
        <dbReference type="SMART" id="SM00278"/>
    </source>
</evidence>
<dbReference type="InterPro" id="IPR036267">
    <property type="entry name" value="RuvA_C_sf"/>
</dbReference>
<evidence type="ECO:0000256" key="3">
    <source>
        <dbReference type="ARBA" id="ARBA00023125"/>
    </source>
</evidence>
<feature type="domain" description="Helix-hairpin-helix DNA-binding motif class 1" evidence="7">
    <location>
        <begin position="72"/>
        <end position="91"/>
    </location>
</feature>
<dbReference type="Pfam" id="PF14520">
    <property type="entry name" value="HHH_5"/>
    <property type="match status" value="1"/>
</dbReference>
<keyword evidence="4 6" id="KW-0233">DNA recombination</keyword>
<dbReference type="InterPro" id="IPR000085">
    <property type="entry name" value="RuvA"/>
</dbReference>
<dbReference type="Gene3D" id="2.40.50.140">
    <property type="entry name" value="Nucleic acid-binding proteins"/>
    <property type="match status" value="1"/>
</dbReference>
<dbReference type="GO" id="GO:0016787">
    <property type="term" value="F:hydrolase activity"/>
    <property type="evidence" value="ECO:0007669"/>
    <property type="project" value="UniProtKB-KW"/>
</dbReference>
<keyword evidence="8" id="KW-0378">Hydrolase</keyword>
<accession>A0ABW5XC16</accession>
<dbReference type="InterPro" id="IPR011114">
    <property type="entry name" value="RuvA_C"/>
</dbReference>
<name>A0ABW5XC16_9MICO</name>
<evidence type="ECO:0000256" key="2">
    <source>
        <dbReference type="ARBA" id="ARBA00022763"/>
    </source>
</evidence>
<evidence type="ECO:0000256" key="6">
    <source>
        <dbReference type="HAMAP-Rule" id="MF_00031"/>
    </source>
</evidence>
<comment type="subcellular location">
    <subcellularLocation>
        <location evidence="6">Cytoplasm</location>
    </subcellularLocation>
</comment>
<evidence type="ECO:0000256" key="4">
    <source>
        <dbReference type="ARBA" id="ARBA00023172"/>
    </source>
</evidence>
<keyword evidence="5 6" id="KW-0234">DNA repair</keyword>
<dbReference type="GO" id="GO:0003678">
    <property type="term" value="F:DNA helicase activity"/>
    <property type="evidence" value="ECO:0007669"/>
    <property type="project" value="UniProtKB-EC"/>
</dbReference>
<dbReference type="EMBL" id="JBHUOP010000001">
    <property type="protein sequence ID" value="MFD2839418.1"/>
    <property type="molecule type" value="Genomic_DNA"/>
</dbReference>
<keyword evidence="3 6" id="KW-0238">DNA-binding</keyword>
<feature type="region of interest" description="Domain III" evidence="6">
    <location>
        <begin position="147"/>
        <end position="206"/>
    </location>
</feature>
<dbReference type="Pfam" id="PF07499">
    <property type="entry name" value="RuvA_C"/>
    <property type="match status" value="1"/>
</dbReference>
<keyword evidence="2 6" id="KW-0227">DNA damage</keyword>
<comment type="caution">
    <text evidence="6">Lacks conserved residue(s) required for the propagation of feature annotation.</text>
</comment>
<keyword evidence="9" id="KW-1185">Reference proteome</keyword>
<dbReference type="CDD" id="cd14332">
    <property type="entry name" value="UBA_RuvA_C"/>
    <property type="match status" value="1"/>
</dbReference>
<evidence type="ECO:0000313" key="9">
    <source>
        <dbReference type="Proteomes" id="UP001597391"/>
    </source>
</evidence>
<dbReference type="InterPro" id="IPR013849">
    <property type="entry name" value="DNA_helicase_Holl-junc_RuvA_I"/>
</dbReference>
<protein>
    <recommendedName>
        <fullName evidence="6">Holliday junction branch migration complex subunit RuvA</fullName>
    </recommendedName>
</protein>
<dbReference type="InterPro" id="IPR012340">
    <property type="entry name" value="NA-bd_OB-fold"/>
</dbReference>
<dbReference type="InterPro" id="IPR010994">
    <property type="entry name" value="RuvA_2-like"/>
</dbReference>
<keyword evidence="1 6" id="KW-0963">Cytoplasm</keyword>